<name>A0A3N1D181_9ACTN</name>
<feature type="domain" description="NADH:flavin oxidoreductase/NADH oxidase N-terminal" evidence="4">
    <location>
        <begin position="5"/>
        <end position="329"/>
    </location>
</feature>
<keyword evidence="6" id="KW-1185">Reference proteome</keyword>
<dbReference type="InterPro" id="IPR001155">
    <property type="entry name" value="OxRdtase_FMN_N"/>
</dbReference>
<evidence type="ECO:0000259" key="4">
    <source>
        <dbReference type="Pfam" id="PF00724"/>
    </source>
</evidence>
<evidence type="ECO:0000256" key="2">
    <source>
        <dbReference type="ARBA" id="ARBA00005979"/>
    </source>
</evidence>
<keyword evidence="3" id="KW-0560">Oxidoreductase</keyword>
<dbReference type="CDD" id="cd02933">
    <property type="entry name" value="OYE_like_FMN"/>
    <property type="match status" value="1"/>
</dbReference>
<dbReference type="InterPro" id="IPR045247">
    <property type="entry name" value="Oye-like"/>
</dbReference>
<dbReference type="PANTHER" id="PTHR22893:SF91">
    <property type="entry name" value="NADPH DEHYDROGENASE 2-RELATED"/>
    <property type="match status" value="1"/>
</dbReference>
<evidence type="ECO:0000256" key="1">
    <source>
        <dbReference type="ARBA" id="ARBA00001917"/>
    </source>
</evidence>
<sequence length="356" mass="37416">MTTAFDPFDLSGLPLANRIAMAPMTRSRAHGPSGSPTDLTARYYAQRATAGLIITEGIQPSAVGQGYPNTPGLHTEQQIAAWRTVTDAVHAEGGVIFAQLMHTGRVGHPSLLPDGLTPVGASPVAAAGQVYTADGPRDFVTPRELTDTEITATIADFAAAARSAVAAGFDGAEVHGANGYLLHQFLSTNANRRTDRWGGSSANRIRLTVETTLAVADAIGAHRTGLRISPANAFNDITEDDHRSTYQALIDALDPSGLAYLHISEAGDRDLTLELRKRWNGALILNPHTPGTITGPDQLALITDGTTDLISFGGLFLANPDLPARLAAGGPYTAPDPATFYGGDHRGYTDYPALTA</sequence>
<dbReference type="SUPFAM" id="SSF51395">
    <property type="entry name" value="FMN-linked oxidoreductases"/>
    <property type="match status" value="1"/>
</dbReference>
<dbReference type="GO" id="GO:0010181">
    <property type="term" value="F:FMN binding"/>
    <property type="evidence" value="ECO:0007669"/>
    <property type="project" value="InterPro"/>
</dbReference>
<organism evidence="5 6">
    <name type="scientific">Actinocorallia herbida</name>
    <dbReference type="NCBI Taxonomy" id="58109"/>
    <lineage>
        <taxon>Bacteria</taxon>
        <taxon>Bacillati</taxon>
        <taxon>Actinomycetota</taxon>
        <taxon>Actinomycetes</taxon>
        <taxon>Streptosporangiales</taxon>
        <taxon>Thermomonosporaceae</taxon>
        <taxon>Actinocorallia</taxon>
    </lineage>
</organism>
<dbReference type="RefSeq" id="WP_123666592.1">
    <property type="nucleotide sequence ID" value="NZ_RJKE01000001.1"/>
</dbReference>
<dbReference type="GO" id="GO:0016628">
    <property type="term" value="F:oxidoreductase activity, acting on the CH-CH group of donors, NAD or NADP as acceptor"/>
    <property type="evidence" value="ECO:0007669"/>
    <property type="project" value="UniProtKB-ARBA"/>
</dbReference>
<dbReference type="GO" id="GO:0005829">
    <property type="term" value="C:cytosol"/>
    <property type="evidence" value="ECO:0007669"/>
    <property type="project" value="UniProtKB-ARBA"/>
</dbReference>
<dbReference type="InterPro" id="IPR013785">
    <property type="entry name" value="Aldolase_TIM"/>
</dbReference>
<dbReference type="OrthoDB" id="3169239at2"/>
<dbReference type="Proteomes" id="UP000272400">
    <property type="component" value="Unassembled WGS sequence"/>
</dbReference>
<comment type="cofactor">
    <cofactor evidence="1">
        <name>FMN</name>
        <dbReference type="ChEBI" id="CHEBI:58210"/>
    </cofactor>
</comment>
<comment type="similarity">
    <text evidence="2">Belongs to the NADH:flavin oxidoreductase/NADH oxidase family.</text>
</comment>
<dbReference type="FunFam" id="3.20.20.70:FF:000059">
    <property type="entry name" value="N-ethylmaleimide reductase, FMN-linked"/>
    <property type="match status" value="1"/>
</dbReference>
<dbReference type="PANTHER" id="PTHR22893">
    <property type="entry name" value="NADH OXIDOREDUCTASE-RELATED"/>
    <property type="match status" value="1"/>
</dbReference>
<evidence type="ECO:0000313" key="5">
    <source>
        <dbReference type="EMBL" id="ROO87293.1"/>
    </source>
</evidence>
<dbReference type="Gene3D" id="3.20.20.70">
    <property type="entry name" value="Aldolase class I"/>
    <property type="match status" value="1"/>
</dbReference>
<dbReference type="EMBL" id="RJKE01000001">
    <property type="protein sequence ID" value="ROO87293.1"/>
    <property type="molecule type" value="Genomic_DNA"/>
</dbReference>
<comment type="caution">
    <text evidence="5">The sequence shown here is derived from an EMBL/GenBank/DDBJ whole genome shotgun (WGS) entry which is preliminary data.</text>
</comment>
<gene>
    <name evidence="5" type="ORF">EDD29_4890</name>
</gene>
<protein>
    <submittedName>
        <fullName evidence="5">N-ethylmaleimide reductase</fullName>
    </submittedName>
</protein>
<evidence type="ECO:0000256" key="3">
    <source>
        <dbReference type="ARBA" id="ARBA00023002"/>
    </source>
</evidence>
<evidence type="ECO:0000313" key="6">
    <source>
        <dbReference type="Proteomes" id="UP000272400"/>
    </source>
</evidence>
<dbReference type="AlphaFoldDB" id="A0A3N1D181"/>
<proteinExistence type="inferred from homology"/>
<dbReference type="Pfam" id="PF00724">
    <property type="entry name" value="Oxidored_FMN"/>
    <property type="match status" value="1"/>
</dbReference>
<accession>A0A3N1D181</accession>
<reference evidence="5 6" key="1">
    <citation type="submission" date="2018-11" db="EMBL/GenBank/DDBJ databases">
        <title>Sequencing the genomes of 1000 actinobacteria strains.</title>
        <authorList>
            <person name="Klenk H.-P."/>
        </authorList>
    </citation>
    <scope>NUCLEOTIDE SEQUENCE [LARGE SCALE GENOMIC DNA]</scope>
    <source>
        <strain evidence="5 6">DSM 44254</strain>
    </source>
</reference>